<dbReference type="RefSeq" id="WP_260594935.1">
    <property type="nucleotide sequence ID" value="NZ_CP104003.1"/>
</dbReference>
<name>A0A9E7R5Z2_9EURY</name>
<sequence length="188" mass="19867">MRRALPLVALASLLVLPGCLSAAGPGSPTPETPDRTDTPSPYPTPTGACDAVDQQTVDPYRDDVEPSDLPSRPTNLTAESVEAYVASFEEAYARNGALSDASTQVNTLVTVENVTERDGTWVVDLVSRTNTWAQGTASGTATATVVHGDGASIHVRYHLSSEGLYRQELGYDETPQSGQFGRPVTCLG</sequence>
<keyword evidence="3" id="KW-1185">Reference proteome</keyword>
<reference evidence="2" key="1">
    <citation type="submission" date="2022-09" db="EMBL/GenBank/DDBJ databases">
        <title>Diverse halophilic archaea isolated from saline environments.</title>
        <authorList>
            <person name="Cui H.-L."/>
        </authorList>
    </citation>
    <scope>NUCLEOTIDE SEQUENCE</scope>
    <source>
        <strain evidence="2">ZS-35-S2</strain>
    </source>
</reference>
<feature type="region of interest" description="Disordered" evidence="1">
    <location>
        <begin position="24"/>
        <end position="51"/>
    </location>
</feature>
<proteinExistence type="predicted"/>
<dbReference type="Proteomes" id="UP001057580">
    <property type="component" value="Chromosome"/>
</dbReference>
<accession>A0A9E7R5Z2</accession>
<evidence type="ECO:0000256" key="1">
    <source>
        <dbReference type="SAM" id="MobiDB-lite"/>
    </source>
</evidence>
<dbReference type="KEGG" id="ssai:N0B31_05935"/>
<evidence type="ECO:0000313" key="2">
    <source>
        <dbReference type="EMBL" id="UWM55824.1"/>
    </source>
</evidence>
<protein>
    <recommendedName>
        <fullName evidence="4">Lipoprotein</fullName>
    </recommendedName>
</protein>
<dbReference type="GeneID" id="74941943"/>
<dbReference type="AlphaFoldDB" id="A0A9E7R5Z2"/>
<evidence type="ECO:0000313" key="3">
    <source>
        <dbReference type="Proteomes" id="UP001057580"/>
    </source>
</evidence>
<dbReference type="EMBL" id="CP104003">
    <property type="protein sequence ID" value="UWM55824.1"/>
    <property type="molecule type" value="Genomic_DNA"/>
</dbReference>
<gene>
    <name evidence="2" type="ORF">N0B31_05935</name>
</gene>
<evidence type="ECO:0008006" key="4">
    <source>
        <dbReference type="Google" id="ProtNLM"/>
    </source>
</evidence>
<organism evidence="2 3">
    <name type="scientific">Salinirubellus salinus</name>
    <dbReference type="NCBI Taxonomy" id="1364945"/>
    <lineage>
        <taxon>Archaea</taxon>
        <taxon>Methanobacteriati</taxon>
        <taxon>Methanobacteriota</taxon>
        <taxon>Stenosarchaea group</taxon>
        <taxon>Halobacteria</taxon>
        <taxon>Halobacteriales</taxon>
        <taxon>Natronomonadaceae</taxon>
        <taxon>Salinirubellus</taxon>
    </lineage>
</organism>